<dbReference type="AlphaFoldDB" id="A0A1Y0Y6T4"/>
<dbReference type="RefSeq" id="WP_087651826.1">
    <property type="nucleotide sequence ID" value="NZ_CP021509.1"/>
</dbReference>
<sequence length="159" mass="17920">MNSFREQWLDVLRRMQPYGMDYIADINVFSGVDREALFRALSYLDAHGYIQNYCQQMMDNGWTWGGAQLTATGLDYLSEDGDLTAEEKIITVKLDEDTIKALMCSAVERSSAPDAEKTTLKQRIKSMGTAALKDLIPDLISKGIENAPDLIQWLETNLC</sequence>
<evidence type="ECO:0000313" key="1">
    <source>
        <dbReference type="EMBL" id="ARW48154.1"/>
    </source>
</evidence>
<organism evidence="1 2">
    <name type="scientific">Acetobacter pasteurianus subsp. pasteurianus</name>
    <dbReference type="NCBI Taxonomy" id="481145"/>
    <lineage>
        <taxon>Bacteria</taxon>
        <taxon>Pseudomonadati</taxon>
        <taxon>Pseudomonadota</taxon>
        <taxon>Alphaproteobacteria</taxon>
        <taxon>Acetobacterales</taxon>
        <taxon>Acetobacteraceae</taxon>
        <taxon>Acetobacter</taxon>
    </lineage>
</organism>
<protein>
    <recommendedName>
        <fullName evidence="3">DUF2513 domain-containing protein</fullName>
    </recommendedName>
</protein>
<gene>
    <name evidence="1" type="ORF">S1001342_01831</name>
</gene>
<proteinExistence type="predicted"/>
<reference evidence="1 2" key="1">
    <citation type="submission" date="2017-05" db="EMBL/GenBank/DDBJ databases">
        <title>Genome sequence of Acetobacter pasteurianus subsp. pasteurianus strain SRCM101342.</title>
        <authorList>
            <person name="Cho S.H."/>
        </authorList>
    </citation>
    <scope>NUCLEOTIDE SEQUENCE [LARGE SCALE GENOMIC DNA]</scope>
    <source>
        <strain evidence="1 2">SRCM101342</strain>
    </source>
</reference>
<evidence type="ECO:0000313" key="2">
    <source>
        <dbReference type="Proteomes" id="UP000196205"/>
    </source>
</evidence>
<name>A0A1Y0Y6T4_ACEPA</name>
<dbReference type="EMBL" id="CP021509">
    <property type="protein sequence ID" value="ARW48154.1"/>
    <property type="molecule type" value="Genomic_DNA"/>
</dbReference>
<dbReference type="OrthoDB" id="7284604at2"/>
<dbReference type="Proteomes" id="UP000196205">
    <property type="component" value="Chromosome"/>
</dbReference>
<evidence type="ECO:0008006" key="3">
    <source>
        <dbReference type="Google" id="ProtNLM"/>
    </source>
</evidence>
<accession>A0A1Y0Y6T4</accession>